<dbReference type="Gene3D" id="3.40.630.30">
    <property type="match status" value="1"/>
</dbReference>
<dbReference type="InterPro" id="IPR016181">
    <property type="entry name" value="Acyl_CoA_acyltransferase"/>
</dbReference>
<comment type="caution">
    <text evidence="1">The sequence shown here is derived from an EMBL/GenBank/DDBJ whole genome shotgun (WGS) entry which is preliminary data.</text>
</comment>
<name>A0ABV7WX03_9GAMM</name>
<dbReference type="EMBL" id="JBHRYN010000014">
    <property type="protein sequence ID" value="MFC3702643.1"/>
    <property type="molecule type" value="Genomic_DNA"/>
</dbReference>
<dbReference type="Pfam" id="PF04339">
    <property type="entry name" value="FemAB_like"/>
    <property type="match status" value="1"/>
</dbReference>
<accession>A0ABV7WX03</accession>
<keyword evidence="2" id="KW-1185">Reference proteome</keyword>
<sequence length="375" mass="43502">MPFIHHKTWSDHPADVEHLTSNPFVSSPFINACEQAQVTDVRSGWQPHHIKGTVNEGHIAVPCYIKSHSWGEYVFDWAWAEAYHQHGLEYYPKLLIAAPFTPSVGPRLLGAQSLESVSALVSHLKHHCLAHEFSGFHILFASEQEQHWLSQLDLLERHDVQFQWNNKGYNGFEDFLATFTSRKRKNVRKERASIEEQNIELRTLEGSALTTADMDAFYYFYHATYLKRGRQGYLNRAFFEAIHQTMAENLVLFMAYKDNKPVAGALCFKDGKSLYGRYWGCIEEFNNLHFETCYYQGIEYCIANNLQHFDPGTQGEHKLARGFEPKITRSFHWLAHEGFMEAAQAFCKQDQSHTHLYFQQTTQSLPFKQPNKDNL</sequence>
<dbReference type="SUPFAM" id="SSF55729">
    <property type="entry name" value="Acyl-CoA N-acyltransferases (Nat)"/>
    <property type="match status" value="1"/>
</dbReference>
<dbReference type="PANTHER" id="PTHR47017:SF1">
    <property type="entry name" value="ACYL-COA"/>
    <property type="match status" value="1"/>
</dbReference>
<reference evidence="2" key="1">
    <citation type="journal article" date="2019" name="Int. J. Syst. Evol. Microbiol.">
        <title>The Global Catalogue of Microorganisms (GCM) 10K type strain sequencing project: providing services to taxonomists for standard genome sequencing and annotation.</title>
        <authorList>
            <consortium name="The Broad Institute Genomics Platform"/>
            <consortium name="The Broad Institute Genome Sequencing Center for Infectious Disease"/>
            <person name="Wu L."/>
            <person name="Ma J."/>
        </authorList>
    </citation>
    <scope>NUCLEOTIDE SEQUENCE [LARGE SCALE GENOMIC DNA]</scope>
    <source>
        <strain evidence="2">CECT 8288</strain>
    </source>
</reference>
<evidence type="ECO:0000313" key="1">
    <source>
        <dbReference type="EMBL" id="MFC3702643.1"/>
    </source>
</evidence>
<organism evidence="1 2">
    <name type="scientific">Reinekea marina</name>
    <dbReference type="NCBI Taxonomy" id="1310421"/>
    <lineage>
        <taxon>Bacteria</taxon>
        <taxon>Pseudomonadati</taxon>
        <taxon>Pseudomonadota</taxon>
        <taxon>Gammaproteobacteria</taxon>
        <taxon>Oceanospirillales</taxon>
        <taxon>Saccharospirillaceae</taxon>
        <taxon>Reinekea</taxon>
    </lineage>
</organism>
<proteinExistence type="predicted"/>
<dbReference type="InterPro" id="IPR007434">
    <property type="entry name" value="FemAB-like"/>
</dbReference>
<dbReference type="Proteomes" id="UP001595710">
    <property type="component" value="Unassembled WGS sequence"/>
</dbReference>
<protein>
    <submittedName>
        <fullName evidence="1">GNAT family N-acetyltransferase</fullName>
    </submittedName>
</protein>
<evidence type="ECO:0000313" key="2">
    <source>
        <dbReference type="Proteomes" id="UP001595710"/>
    </source>
</evidence>
<dbReference type="RefSeq" id="WP_290282280.1">
    <property type="nucleotide sequence ID" value="NZ_JAUFQI010000001.1"/>
</dbReference>
<gene>
    <name evidence="1" type="ORF">ACFOND_13445</name>
</gene>
<dbReference type="PANTHER" id="PTHR47017">
    <property type="entry name" value="ACYL-COA"/>
    <property type="match status" value="1"/>
</dbReference>